<dbReference type="PROSITE" id="PS50943">
    <property type="entry name" value="HTH_CROC1"/>
    <property type="match status" value="1"/>
</dbReference>
<keyword evidence="3" id="KW-1185">Reference proteome</keyword>
<dbReference type="AlphaFoldDB" id="A0A0V8QG09"/>
<comment type="caution">
    <text evidence="2">The sequence shown here is derived from an EMBL/GenBank/DDBJ whole genome shotgun (WGS) entry which is preliminary data.</text>
</comment>
<dbReference type="OrthoDB" id="9785138at2"/>
<dbReference type="SMART" id="SM00530">
    <property type="entry name" value="HTH_XRE"/>
    <property type="match status" value="1"/>
</dbReference>
<evidence type="ECO:0000259" key="1">
    <source>
        <dbReference type="PROSITE" id="PS50943"/>
    </source>
</evidence>
<evidence type="ECO:0000313" key="3">
    <source>
        <dbReference type="Proteomes" id="UP000054874"/>
    </source>
</evidence>
<dbReference type="Proteomes" id="UP000054874">
    <property type="component" value="Unassembled WGS sequence"/>
</dbReference>
<dbReference type="SUPFAM" id="SSF47413">
    <property type="entry name" value="lambda repressor-like DNA-binding domains"/>
    <property type="match status" value="1"/>
</dbReference>
<reference evidence="2 3" key="1">
    <citation type="submission" date="2015-11" db="EMBL/GenBank/DDBJ databases">
        <title>Butyribacter intestini gen. nov., sp. nov., a butyric acid-producing bacterium of the family Lachnospiraceae isolated from the human faeces.</title>
        <authorList>
            <person name="Zou Y."/>
            <person name="Xue W."/>
            <person name="Luo G."/>
            <person name="Lv M."/>
        </authorList>
    </citation>
    <scope>NUCLEOTIDE SEQUENCE [LARGE SCALE GENOMIC DNA]</scope>
    <source>
        <strain evidence="2 3">ACET-33324</strain>
    </source>
</reference>
<organism evidence="2 3">
    <name type="scientific">Acetivibrio ethanolgignens</name>
    <dbReference type="NCBI Taxonomy" id="290052"/>
    <lineage>
        <taxon>Bacteria</taxon>
        <taxon>Bacillati</taxon>
        <taxon>Bacillota</taxon>
        <taxon>Clostridia</taxon>
        <taxon>Eubacteriales</taxon>
        <taxon>Oscillospiraceae</taxon>
        <taxon>Acetivibrio</taxon>
    </lineage>
</organism>
<proteinExistence type="predicted"/>
<evidence type="ECO:0000313" key="2">
    <source>
        <dbReference type="EMBL" id="KSV59505.1"/>
    </source>
</evidence>
<dbReference type="STRING" id="290052.ASU35_18080"/>
<feature type="domain" description="HTH cro/C1-type" evidence="1">
    <location>
        <begin position="7"/>
        <end position="65"/>
    </location>
</feature>
<dbReference type="Pfam" id="PF01381">
    <property type="entry name" value="HTH_3"/>
    <property type="match status" value="1"/>
</dbReference>
<name>A0A0V8QG09_9FIRM</name>
<dbReference type="InterPro" id="IPR001387">
    <property type="entry name" value="Cro/C1-type_HTH"/>
</dbReference>
<gene>
    <name evidence="2" type="ORF">ASU35_18080</name>
</gene>
<sequence>MQISERIKRIREYRNMTQKELGLALGSTEKSAAVRVGQYETGARIPKLDSAKALAKILHCNYSNFYDGVELSNAEQIMMNFFWLEETVGNSLYVFQLQKYNDKDDKRIAHGMYNDYQYNGVFPPVAIALNYNKINDFMREWAIRFQELADNEITREEYFEWKINWPFTCDDGGRFEPSIHWRKYTST</sequence>
<dbReference type="EMBL" id="LNAM01000114">
    <property type="protein sequence ID" value="KSV59505.1"/>
    <property type="molecule type" value="Genomic_DNA"/>
</dbReference>
<accession>A0A0V8QG09</accession>
<dbReference type="Gene3D" id="1.10.260.40">
    <property type="entry name" value="lambda repressor-like DNA-binding domains"/>
    <property type="match status" value="1"/>
</dbReference>
<dbReference type="GO" id="GO:0003677">
    <property type="term" value="F:DNA binding"/>
    <property type="evidence" value="ECO:0007669"/>
    <property type="project" value="InterPro"/>
</dbReference>
<protein>
    <recommendedName>
        <fullName evidence="1">HTH cro/C1-type domain-containing protein</fullName>
    </recommendedName>
</protein>
<dbReference type="InterPro" id="IPR010982">
    <property type="entry name" value="Lambda_DNA-bd_dom_sf"/>
</dbReference>
<dbReference type="CDD" id="cd00093">
    <property type="entry name" value="HTH_XRE"/>
    <property type="match status" value="1"/>
</dbReference>